<dbReference type="Proteomes" id="UP001202328">
    <property type="component" value="Unassembled WGS sequence"/>
</dbReference>
<dbReference type="AlphaFoldDB" id="A0AAD4XAL4"/>
<dbReference type="PANTHER" id="PTHR31900:SF30">
    <property type="entry name" value="SUPERFAMILY PROTEIN, PUTATIVE-RELATED"/>
    <property type="match status" value="1"/>
</dbReference>
<dbReference type="InterPro" id="IPR050232">
    <property type="entry name" value="FBL13/AtMIF1-like"/>
</dbReference>
<accession>A0AAD4XAL4</accession>
<proteinExistence type="predicted"/>
<dbReference type="EMBL" id="JAJJMB010012369">
    <property type="protein sequence ID" value="KAI3877739.1"/>
    <property type="molecule type" value="Genomic_DNA"/>
</dbReference>
<evidence type="ECO:0000313" key="1">
    <source>
        <dbReference type="EMBL" id="KAI3877739.1"/>
    </source>
</evidence>
<evidence type="ECO:0008006" key="3">
    <source>
        <dbReference type="Google" id="ProtNLM"/>
    </source>
</evidence>
<sequence>MEVVNIQKCDIQTDNQRTIIIDSHKLEAVALRENRHTHLGPADRFFSYTSKICAPNLKFFMCTCFMTEDFSLENLSSLVGAQIKMTLREEEDETAETYTELPAEEKEVFAKCLLKFLGGVHSVQHLTLSSGFLEVLLQAPETLYRQALRLCNLVILKLEMWFTRGCLRSIAYILKISPTLRILKLQSKESNLADVEDDWEAEFSLTCMFTHLEVVEIREVEGCDNEKVNLFFQSTGDSLDNGRQVRRFKRNLRVLPTASSNIQMNFI</sequence>
<comment type="caution">
    <text evidence="1">The sequence shown here is derived from an EMBL/GenBank/DDBJ whole genome shotgun (WGS) entry which is preliminary data.</text>
</comment>
<evidence type="ECO:0000313" key="2">
    <source>
        <dbReference type="Proteomes" id="UP001202328"/>
    </source>
</evidence>
<keyword evidence="2" id="KW-1185">Reference proteome</keyword>
<dbReference type="PANTHER" id="PTHR31900">
    <property type="entry name" value="F-BOX/RNI SUPERFAMILY PROTEIN-RELATED"/>
    <property type="match status" value="1"/>
</dbReference>
<protein>
    <recommendedName>
        <fullName evidence="3">FBD domain-containing protein</fullName>
    </recommendedName>
</protein>
<reference evidence="1" key="1">
    <citation type="submission" date="2022-04" db="EMBL/GenBank/DDBJ databases">
        <title>A functionally conserved STORR gene fusion in Papaver species that diverged 16.8 million years ago.</title>
        <authorList>
            <person name="Catania T."/>
        </authorList>
    </citation>
    <scope>NUCLEOTIDE SEQUENCE</scope>
    <source>
        <strain evidence="1">S-188037</strain>
    </source>
</reference>
<organism evidence="1 2">
    <name type="scientific">Papaver atlanticum</name>
    <dbReference type="NCBI Taxonomy" id="357466"/>
    <lineage>
        <taxon>Eukaryota</taxon>
        <taxon>Viridiplantae</taxon>
        <taxon>Streptophyta</taxon>
        <taxon>Embryophyta</taxon>
        <taxon>Tracheophyta</taxon>
        <taxon>Spermatophyta</taxon>
        <taxon>Magnoliopsida</taxon>
        <taxon>Ranunculales</taxon>
        <taxon>Papaveraceae</taxon>
        <taxon>Papaveroideae</taxon>
        <taxon>Papaver</taxon>
    </lineage>
</organism>
<gene>
    <name evidence="1" type="ORF">MKW98_020220</name>
</gene>
<name>A0AAD4XAL4_9MAGN</name>